<protein>
    <submittedName>
        <fullName evidence="2">SITS-binding protein isoform X2</fullName>
    </submittedName>
</protein>
<dbReference type="RefSeq" id="XP_073799256.1">
    <property type="nucleotide sequence ID" value="XM_073943155.1"/>
</dbReference>
<reference evidence="2" key="1">
    <citation type="submission" date="2025-08" db="UniProtKB">
        <authorList>
            <consortium name="RefSeq"/>
        </authorList>
    </citation>
    <scope>IDENTIFICATION</scope>
    <source>
        <strain evidence="2">Tuebingen</strain>
        <tissue evidence="2">Fibroblasts and whole tissue</tissue>
    </source>
</reference>
<sequence>MESQQQFCLQTPPSMERMPLQYTVCVGHNIKVVHQESMRQLSTIRRELPNMDVLRLPFWKLLANVDSGAKLERELRTFSNRLKRHHLGEGIISLDEHSTTLLTNMDHSYLNGKKRTSKRQTRDLPFVKLLNISITLSPYLSVDTQQFQTSIQEGIEDYWLSLPSGPQGQLVPLLTRWKGKYSVKLNITNPEATTWFLDKVDSLHSHLGMEYVILEGGEGNPFEEQALRPPLELVGDEYIRLLADLAERIGDNAIVTSGTRSSHKPLFIRMSALQSDWSYSGLKGIIPSLLHHSLLGYNFFIPDAVGGSLSPELVGDDELFIRWLGIAAFLPVISFQTPPWVFEKEWVLNLTRFYIAKHHDFVVPLILKYADEWQETGNPIYRPLWWLSPNDPITFSIDDEFLIGDEVLVAPVTEKGSLHRDIYLPESDFQWLDTNNAQVFDGGTFLENYSVGLGDVPVFVQWRP</sequence>
<evidence type="ECO:0000313" key="1">
    <source>
        <dbReference type="Proteomes" id="UP000000437"/>
    </source>
</evidence>
<keyword evidence="1" id="KW-1185">Reference proteome</keyword>
<organism evidence="1 2">
    <name type="scientific">Danio rerio</name>
    <name type="common">Zebrafish</name>
    <name type="synonym">Brachydanio rerio</name>
    <dbReference type="NCBI Taxonomy" id="7955"/>
    <lineage>
        <taxon>Eukaryota</taxon>
        <taxon>Metazoa</taxon>
        <taxon>Chordata</taxon>
        <taxon>Craniata</taxon>
        <taxon>Vertebrata</taxon>
        <taxon>Euteleostomi</taxon>
        <taxon>Actinopterygii</taxon>
        <taxon>Neopterygii</taxon>
        <taxon>Teleostei</taxon>
        <taxon>Ostariophysi</taxon>
        <taxon>Cypriniformes</taxon>
        <taxon>Danionidae</taxon>
        <taxon>Danioninae</taxon>
        <taxon>Danio</taxon>
    </lineage>
</organism>
<proteinExistence type="predicted"/>
<name>A0AC58IYE5_DANRE</name>
<evidence type="ECO:0000313" key="2">
    <source>
        <dbReference type="RefSeq" id="XP_073799256.1"/>
    </source>
</evidence>
<accession>A0AC58IYE5</accession>
<gene>
    <name evidence="2" type="primary">si:ch211-236l14.4</name>
</gene>
<dbReference type="Proteomes" id="UP000000437">
    <property type="component" value="Chromosome 25"/>
</dbReference>